<dbReference type="SMART" id="SM00382">
    <property type="entry name" value="AAA"/>
    <property type="match status" value="1"/>
</dbReference>
<dbReference type="PROSITE" id="PS00211">
    <property type="entry name" value="ABC_TRANSPORTER_1"/>
    <property type="match status" value="1"/>
</dbReference>
<proteinExistence type="predicted"/>
<dbReference type="InterPro" id="IPR027417">
    <property type="entry name" value="P-loop_NTPase"/>
</dbReference>
<dbReference type="EMBL" id="PVTR01000018">
    <property type="protein sequence ID" value="PRY84638.1"/>
    <property type="molecule type" value="Genomic_DNA"/>
</dbReference>
<comment type="function">
    <text evidence="5">Part of the ABC transporter complex HmuTUV involved in hemin import. Responsible for energy coupling to the transport system.</text>
</comment>
<dbReference type="Pfam" id="PF00005">
    <property type="entry name" value="ABC_tran"/>
    <property type="match status" value="1"/>
</dbReference>
<evidence type="ECO:0000256" key="5">
    <source>
        <dbReference type="ARBA" id="ARBA00037066"/>
    </source>
</evidence>
<comment type="caution">
    <text evidence="7">The sequence shown here is derived from an EMBL/GenBank/DDBJ whole genome shotgun (WGS) entry which is preliminary data.</text>
</comment>
<dbReference type="PROSITE" id="PS50893">
    <property type="entry name" value="ABC_TRANSPORTER_2"/>
    <property type="match status" value="1"/>
</dbReference>
<dbReference type="GO" id="GO:0016887">
    <property type="term" value="F:ATP hydrolysis activity"/>
    <property type="evidence" value="ECO:0007669"/>
    <property type="project" value="InterPro"/>
</dbReference>
<dbReference type="Gene3D" id="3.40.50.300">
    <property type="entry name" value="P-loop containing nucleotide triphosphate hydrolases"/>
    <property type="match status" value="1"/>
</dbReference>
<evidence type="ECO:0000313" key="8">
    <source>
        <dbReference type="Proteomes" id="UP000238157"/>
    </source>
</evidence>
<feature type="domain" description="ABC transporter" evidence="6">
    <location>
        <begin position="2"/>
        <end position="237"/>
    </location>
</feature>
<evidence type="ECO:0000256" key="2">
    <source>
        <dbReference type="ARBA" id="ARBA00022741"/>
    </source>
</evidence>
<evidence type="ECO:0000313" key="7">
    <source>
        <dbReference type="EMBL" id="PRY84638.1"/>
    </source>
</evidence>
<dbReference type="InterPro" id="IPR003439">
    <property type="entry name" value="ABC_transporter-like_ATP-bd"/>
</dbReference>
<reference evidence="7 8" key="1">
    <citation type="submission" date="2018-03" db="EMBL/GenBank/DDBJ databases">
        <title>Genomic Encyclopedia of Archaeal and Bacterial Type Strains, Phase II (KMG-II): from individual species to whole genera.</title>
        <authorList>
            <person name="Goeker M."/>
        </authorList>
    </citation>
    <scope>NUCLEOTIDE SEQUENCE [LARGE SCALE GENOMIC DNA]</scope>
    <source>
        <strain evidence="7 8">DSM 27929</strain>
    </source>
</reference>
<evidence type="ECO:0000256" key="3">
    <source>
        <dbReference type="ARBA" id="ARBA00022840"/>
    </source>
</evidence>
<dbReference type="InterPro" id="IPR017871">
    <property type="entry name" value="ABC_transporter-like_CS"/>
</dbReference>
<evidence type="ECO:0000256" key="1">
    <source>
        <dbReference type="ARBA" id="ARBA00022448"/>
    </source>
</evidence>
<dbReference type="OrthoDB" id="9785229at2"/>
<protein>
    <submittedName>
        <fullName evidence="7">Iron complex transport system ATP-binding protein</fullName>
    </submittedName>
</protein>
<keyword evidence="8" id="KW-1185">Reference proteome</keyword>
<name>A0A2T0WD54_9BACT</name>
<sequence>MLQARDIHFCIHNRPIVDRATLQLESGELTVILGPNGAGKSSLFKVLSGDSTCKHGSVHYNGKALSDYKSIQLAQVRAVMPQHSSLSFPFTVFEVVELGLLPLGKTFRKELLQEVMVETQTWELKDCLYGNLSGGEKQRVQLARVLVQIWDKRPFPRYLLLDEPTSSMDIALQHHVLSIIQRIKSRNIAVLAILHDLNLAANYADKVILMKNGNILHQGKVNEVMTGPKLQAVFGHPIEVYPGDEFRPTIIQSTPLNRINKQIKHA</sequence>
<keyword evidence="3 7" id="KW-0067">ATP-binding</keyword>
<evidence type="ECO:0000259" key="6">
    <source>
        <dbReference type="PROSITE" id="PS50893"/>
    </source>
</evidence>
<keyword evidence="2" id="KW-0547">Nucleotide-binding</keyword>
<dbReference type="Proteomes" id="UP000238157">
    <property type="component" value="Unassembled WGS sequence"/>
</dbReference>
<organism evidence="7 8">
    <name type="scientific">Mongoliibacter ruber</name>
    <dbReference type="NCBI Taxonomy" id="1750599"/>
    <lineage>
        <taxon>Bacteria</taxon>
        <taxon>Pseudomonadati</taxon>
        <taxon>Bacteroidota</taxon>
        <taxon>Cytophagia</taxon>
        <taxon>Cytophagales</taxon>
        <taxon>Cyclobacteriaceae</taxon>
        <taxon>Mongoliibacter</taxon>
    </lineage>
</organism>
<gene>
    <name evidence="7" type="ORF">CLW00_11821</name>
</gene>
<keyword evidence="1" id="KW-0813">Transport</keyword>
<dbReference type="AlphaFoldDB" id="A0A2T0WD54"/>
<dbReference type="GO" id="GO:0005524">
    <property type="term" value="F:ATP binding"/>
    <property type="evidence" value="ECO:0007669"/>
    <property type="project" value="UniProtKB-KW"/>
</dbReference>
<accession>A0A2T0WD54</accession>
<dbReference type="CDD" id="cd03214">
    <property type="entry name" value="ABC_Iron-Siderophores_B12_Hemin"/>
    <property type="match status" value="1"/>
</dbReference>
<dbReference type="SUPFAM" id="SSF52540">
    <property type="entry name" value="P-loop containing nucleoside triphosphate hydrolases"/>
    <property type="match status" value="1"/>
</dbReference>
<keyword evidence="4" id="KW-1278">Translocase</keyword>
<dbReference type="InterPro" id="IPR003593">
    <property type="entry name" value="AAA+_ATPase"/>
</dbReference>
<evidence type="ECO:0000256" key="4">
    <source>
        <dbReference type="ARBA" id="ARBA00022967"/>
    </source>
</evidence>
<dbReference type="NCBIfam" id="NF010068">
    <property type="entry name" value="PRK13548.1"/>
    <property type="match status" value="1"/>
</dbReference>
<dbReference type="PANTHER" id="PTHR42794:SF1">
    <property type="entry name" value="HEMIN IMPORT ATP-BINDING PROTEIN HMUV"/>
    <property type="match status" value="1"/>
</dbReference>
<dbReference type="RefSeq" id="WP_106135460.1">
    <property type="nucleotide sequence ID" value="NZ_PVTR01000018.1"/>
</dbReference>
<dbReference type="PANTHER" id="PTHR42794">
    <property type="entry name" value="HEMIN IMPORT ATP-BINDING PROTEIN HMUV"/>
    <property type="match status" value="1"/>
</dbReference>